<dbReference type="InterPro" id="IPR025733">
    <property type="entry name" value="PAPs_C"/>
</dbReference>
<reference evidence="6" key="1">
    <citation type="journal article" date="2018" name="DNA Res.">
        <title>Multiple hybrid de novo genome assembly of finger millet, an orphan allotetraploid crop.</title>
        <authorList>
            <person name="Hatakeyama M."/>
            <person name="Aluri S."/>
            <person name="Balachadran M.T."/>
            <person name="Sivarajan S.R."/>
            <person name="Patrignani A."/>
            <person name="Gruter S."/>
            <person name="Poveda L."/>
            <person name="Shimizu-Inatsugi R."/>
            <person name="Baeten J."/>
            <person name="Francoijs K.J."/>
            <person name="Nataraja K.N."/>
            <person name="Reddy Y.A.N."/>
            <person name="Phadnis S."/>
            <person name="Ravikumar R.L."/>
            <person name="Schlapbach R."/>
            <person name="Sreeman S.M."/>
            <person name="Shimizu K.K."/>
        </authorList>
    </citation>
    <scope>NUCLEOTIDE SEQUENCE</scope>
</reference>
<gene>
    <name evidence="6" type="primary">gb19033</name>
    <name evidence="6" type="ORF">PR202_gb19033</name>
</gene>
<dbReference type="InterPro" id="IPR004843">
    <property type="entry name" value="Calcineurin-like_PHP"/>
</dbReference>
<accession>A0AAV5F4Y5</accession>
<comment type="caution">
    <text evidence="6">The sequence shown here is derived from an EMBL/GenBank/DDBJ whole genome shotgun (WGS) entry which is preliminary data.</text>
</comment>
<dbReference type="Proteomes" id="UP001054889">
    <property type="component" value="Unassembled WGS sequence"/>
</dbReference>
<dbReference type="Pfam" id="PF14008">
    <property type="entry name" value="Metallophos_C"/>
    <property type="match status" value="1"/>
</dbReference>
<name>A0AAV5F4Y5_ELECO</name>
<keyword evidence="2" id="KW-0732">Signal</keyword>
<dbReference type="Pfam" id="PF17808">
    <property type="entry name" value="fn3_PAP"/>
    <property type="match status" value="1"/>
</dbReference>
<evidence type="ECO:0000256" key="2">
    <source>
        <dbReference type="SAM" id="SignalP"/>
    </source>
</evidence>
<feature type="domain" description="Calcineurin-like phosphoesterase" evidence="3">
    <location>
        <begin position="188"/>
        <end position="346"/>
    </location>
</feature>
<dbReference type="PANTHER" id="PTHR45778">
    <property type="entry name" value="PURPLE ACID PHOSPHATASE-RELATED"/>
    <property type="match status" value="1"/>
</dbReference>
<keyword evidence="1" id="KW-0325">Glycoprotein</keyword>
<dbReference type="CDD" id="cd00839">
    <property type="entry name" value="MPP_PAPs"/>
    <property type="match status" value="1"/>
</dbReference>
<evidence type="ECO:0000259" key="3">
    <source>
        <dbReference type="Pfam" id="PF00149"/>
    </source>
</evidence>
<feature type="domain" description="Purple acid phosphatase C-terminal" evidence="4">
    <location>
        <begin position="371"/>
        <end position="430"/>
    </location>
</feature>
<proteinExistence type="predicted"/>
<protein>
    <recommendedName>
        <fullName evidence="8">Purple acid phosphatase</fullName>
    </recommendedName>
</protein>
<organism evidence="6 7">
    <name type="scientific">Eleusine coracana subsp. coracana</name>
    <dbReference type="NCBI Taxonomy" id="191504"/>
    <lineage>
        <taxon>Eukaryota</taxon>
        <taxon>Viridiplantae</taxon>
        <taxon>Streptophyta</taxon>
        <taxon>Embryophyta</taxon>
        <taxon>Tracheophyta</taxon>
        <taxon>Spermatophyta</taxon>
        <taxon>Magnoliopsida</taxon>
        <taxon>Liliopsida</taxon>
        <taxon>Poales</taxon>
        <taxon>Poaceae</taxon>
        <taxon>PACMAD clade</taxon>
        <taxon>Chloridoideae</taxon>
        <taxon>Cynodonteae</taxon>
        <taxon>Eleusininae</taxon>
        <taxon>Eleusine</taxon>
    </lineage>
</organism>
<evidence type="ECO:0000313" key="6">
    <source>
        <dbReference type="EMBL" id="GJN30703.1"/>
    </source>
</evidence>
<dbReference type="PANTHER" id="PTHR45778:SF16">
    <property type="entry name" value="INACTIVE PURPLE ACID PHOSPHATASE 1-RELATED"/>
    <property type="match status" value="1"/>
</dbReference>
<dbReference type="EMBL" id="BQKI01000082">
    <property type="protein sequence ID" value="GJN30703.1"/>
    <property type="molecule type" value="Genomic_DNA"/>
</dbReference>
<dbReference type="SUPFAM" id="SSF56300">
    <property type="entry name" value="Metallo-dependent phosphatases"/>
    <property type="match status" value="1"/>
</dbReference>
<dbReference type="InterPro" id="IPR040974">
    <property type="entry name" value="Fn3_PAP"/>
</dbReference>
<dbReference type="GO" id="GO:0016787">
    <property type="term" value="F:hydrolase activity"/>
    <property type="evidence" value="ECO:0007669"/>
    <property type="project" value="InterPro"/>
</dbReference>
<dbReference type="Pfam" id="PF00149">
    <property type="entry name" value="Metallophos"/>
    <property type="match status" value="1"/>
</dbReference>
<dbReference type="Gene3D" id="3.60.21.10">
    <property type="match status" value="1"/>
</dbReference>
<evidence type="ECO:0008006" key="8">
    <source>
        <dbReference type="Google" id="ProtNLM"/>
    </source>
</evidence>
<keyword evidence="7" id="KW-1185">Reference proteome</keyword>
<evidence type="ECO:0000259" key="5">
    <source>
        <dbReference type="Pfam" id="PF17808"/>
    </source>
</evidence>
<dbReference type="AlphaFoldDB" id="A0AAV5F4Y5"/>
<evidence type="ECO:0000313" key="7">
    <source>
        <dbReference type="Proteomes" id="UP001054889"/>
    </source>
</evidence>
<feature type="chain" id="PRO_5043775217" description="Purple acid phosphatase" evidence="2">
    <location>
        <begin position="26"/>
        <end position="455"/>
    </location>
</feature>
<dbReference type="InterPro" id="IPR041792">
    <property type="entry name" value="MPP_PAP"/>
</dbReference>
<dbReference type="InterPro" id="IPR029052">
    <property type="entry name" value="Metallo-depent_PP-like"/>
</dbReference>
<evidence type="ECO:0000259" key="4">
    <source>
        <dbReference type="Pfam" id="PF14008"/>
    </source>
</evidence>
<feature type="domain" description="Purple acid phosphatase Fn3-like" evidence="5">
    <location>
        <begin position="53"/>
        <end position="171"/>
    </location>
</feature>
<reference evidence="6" key="2">
    <citation type="submission" date="2021-12" db="EMBL/GenBank/DDBJ databases">
        <title>Resequencing data analysis of finger millet.</title>
        <authorList>
            <person name="Hatakeyama M."/>
            <person name="Aluri S."/>
            <person name="Balachadran M.T."/>
            <person name="Sivarajan S.R."/>
            <person name="Poveda L."/>
            <person name="Shimizu-Inatsugi R."/>
            <person name="Schlapbach R."/>
            <person name="Sreeman S.M."/>
            <person name="Shimizu K.K."/>
        </authorList>
    </citation>
    <scope>NUCLEOTIDE SEQUENCE</scope>
</reference>
<evidence type="ECO:0000256" key="1">
    <source>
        <dbReference type="ARBA" id="ARBA00023180"/>
    </source>
</evidence>
<sequence length="455" mass="50333">MKPPPGTTTIAAAVCALVAISVASAVAAGGGEQPLSRIAIHRATVAPQPGAFVDASPALLGLGGKDREWVTLRYSNPKPSNDDWIGVFSPANFNDSICPSENQWVEPPRLCTAPIKFQFANYTNLNYKNTGKGSLRLQLINQREDFSFALFSGGLSNPKLIAHSKSIVFVNPKAPVYPRLAQGKSWNEWDQFTAQVEPIASTVPYMIGSGNHERDWPGSRSFYGTLDSGGECGVPAQNMFYVPAENREQFWYSMDYGMFRFCIANTELDWRPGTEQYKFIEHCLSSVDRQKQPWLIFLAHRVLGYSSATFYGAEGTTEESMGRESLQSLWQKYKVDIAIYGHVHGYERTCPIYENVCVAKASDRYTGAFTATTHVVVGGGGASLAEYTSVRARWSHAQDLDYGFAKLTAFNHTTLLFEYKKSRDGSVHDHFTIARDYRDILACGVDNCPETTLAA</sequence>
<feature type="signal peptide" evidence="2">
    <location>
        <begin position="1"/>
        <end position="25"/>
    </location>
</feature>